<proteinExistence type="predicted"/>
<evidence type="ECO:0000256" key="1">
    <source>
        <dbReference type="SAM" id="Phobius"/>
    </source>
</evidence>
<dbReference type="STRING" id="42156.A0A3P6U4Y9"/>
<protein>
    <recommendedName>
        <fullName evidence="2">Thioredoxin domain-containing protein</fullName>
    </recommendedName>
</protein>
<sequence length="309" mass="36099">MCSFHTYLVNTRLESVEGSEIFTAMPQDHLQKFDMQFCEALTEVKKLATGYYVGGIILSVAFFLIKVTSGLCSFVFGMEDKCGLDRREHEIMVFLAITICYKNRKAANWMHCLANMFLFCKLANIFLFLRADLIAGVVYICFCLIHSVFYPEPISAESEGTVIYNNTELYEEIQRNTKMTWLIYFYTSWSPECKHVSHVFAQLSDRFHLPNLRFAKLDVGKWSQEANRFRINIHPISRQLPTISLFKEGKEIQRRPAVHKGRAVPFVFTEENCILTFDLINLYEECKSRLTKFEKEQFMKKQSVKEKQN</sequence>
<dbReference type="SUPFAM" id="SSF52833">
    <property type="entry name" value="Thioredoxin-like"/>
    <property type="match status" value="1"/>
</dbReference>
<reference evidence="3 4" key="1">
    <citation type="submission" date="2018-08" db="EMBL/GenBank/DDBJ databases">
        <authorList>
            <person name="Laetsch R D."/>
            <person name="Stevens L."/>
            <person name="Kumar S."/>
            <person name="Blaxter L. M."/>
        </authorList>
    </citation>
    <scope>NUCLEOTIDE SEQUENCE [LARGE SCALE GENOMIC DNA]</scope>
</reference>
<gene>
    <name evidence="3" type="ORF">NLS_LOCUS2018</name>
</gene>
<keyword evidence="1" id="KW-0812">Transmembrane</keyword>
<keyword evidence="4" id="KW-1185">Reference proteome</keyword>
<evidence type="ECO:0000313" key="4">
    <source>
        <dbReference type="Proteomes" id="UP000277928"/>
    </source>
</evidence>
<dbReference type="OrthoDB" id="20229at2759"/>
<dbReference type="Proteomes" id="UP000277928">
    <property type="component" value="Unassembled WGS sequence"/>
</dbReference>
<dbReference type="OMA" id="VIMIRTR"/>
<evidence type="ECO:0000259" key="2">
    <source>
        <dbReference type="Pfam" id="PF00085"/>
    </source>
</evidence>
<dbReference type="InterPro" id="IPR036249">
    <property type="entry name" value="Thioredoxin-like_sf"/>
</dbReference>
<feature type="domain" description="Thioredoxin" evidence="2">
    <location>
        <begin position="164"/>
        <end position="254"/>
    </location>
</feature>
<dbReference type="AlphaFoldDB" id="A0A3P6U4Y9"/>
<accession>A0A3P6U4Y9</accession>
<name>A0A3P6U4Y9_LITSI</name>
<dbReference type="Pfam" id="PF00085">
    <property type="entry name" value="Thioredoxin"/>
    <property type="match status" value="1"/>
</dbReference>
<keyword evidence="1" id="KW-1133">Transmembrane helix</keyword>
<feature type="transmembrane region" description="Helical" evidence="1">
    <location>
        <begin position="133"/>
        <end position="150"/>
    </location>
</feature>
<dbReference type="EMBL" id="UYRX01000085">
    <property type="protein sequence ID" value="VDK73194.1"/>
    <property type="molecule type" value="Genomic_DNA"/>
</dbReference>
<dbReference type="InterPro" id="IPR013766">
    <property type="entry name" value="Thioredoxin_domain"/>
</dbReference>
<evidence type="ECO:0000313" key="3">
    <source>
        <dbReference type="EMBL" id="VDK73194.1"/>
    </source>
</evidence>
<organism evidence="3 4">
    <name type="scientific">Litomosoides sigmodontis</name>
    <name type="common">Filarial nematode worm</name>
    <dbReference type="NCBI Taxonomy" id="42156"/>
    <lineage>
        <taxon>Eukaryota</taxon>
        <taxon>Metazoa</taxon>
        <taxon>Ecdysozoa</taxon>
        <taxon>Nematoda</taxon>
        <taxon>Chromadorea</taxon>
        <taxon>Rhabditida</taxon>
        <taxon>Spirurina</taxon>
        <taxon>Spiruromorpha</taxon>
        <taxon>Filarioidea</taxon>
        <taxon>Onchocercidae</taxon>
        <taxon>Litomosoides</taxon>
    </lineage>
</organism>
<dbReference type="Gene3D" id="3.40.30.10">
    <property type="entry name" value="Glutaredoxin"/>
    <property type="match status" value="1"/>
</dbReference>
<keyword evidence="1" id="KW-0472">Membrane</keyword>
<feature type="transmembrane region" description="Helical" evidence="1">
    <location>
        <begin position="51"/>
        <end position="77"/>
    </location>
</feature>